<evidence type="ECO:0000313" key="2">
    <source>
        <dbReference type="Proteomes" id="UP000321479"/>
    </source>
</evidence>
<organism evidence="1 2">
    <name type="scientific">Mucilaginibacter ginsenosidivorans</name>
    <dbReference type="NCBI Taxonomy" id="398053"/>
    <lineage>
        <taxon>Bacteria</taxon>
        <taxon>Pseudomonadati</taxon>
        <taxon>Bacteroidota</taxon>
        <taxon>Sphingobacteriia</taxon>
        <taxon>Sphingobacteriales</taxon>
        <taxon>Sphingobacteriaceae</taxon>
        <taxon>Mucilaginibacter</taxon>
    </lineage>
</organism>
<protein>
    <submittedName>
        <fullName evidence="1">Uncharacterized protein</fullName>
    </submittedName>
</protein>
<name>A0A5B8V420_9SPHI</name>
<dbReference type="KEGG" id="mgin:FRZ54_23735"/>
<keyword evidence="2" id="KW-1185">Reference proteome</keyword>
<dbReference type="EMBL" id="CP042436">
    <property type="protein sequence ID" value="QEC65451.1"/>
    <property type="molecule type" value="Genomic_DNA"/>
</dbReference>
<proteinExistence type="predicted"/>
<reference evidence="1 2" key="1">
    <citation type="journal article" date="2017" name="Curr. Microbiol.">
        <title>Mucilaginibacter ginsenosidivorans sp. nov., Isolated from Soil of Ginseng Field.</title>
        <authorList>
            <person name="Kim M.M."/>
            <person name="Siddiqi M.Z."/>
            <person name="Im W.T."/>
        </authorList>
    </citation>
    <scope>NUCLEOTIDE SEQUENCE [LARGE SCALE GENOMIC DNA]</scope>
    <source>
        <strain evidence="1 2">Gsoil 3017</strain>
    </source>
</reference>
<sequence length="153" mass="17759">MNWIIHQSDKLEFLTYLDEILKPLDEYIDGYNWVISGIDGGGGIENAPIDYEQKYFILTAGEFRKVLHGHIQLYWGTIIAIPVAMEIKIDEKNLPYSEGNELIWQNGHLQCPDAEIEVDCFDSAYTIVKFTREILSEKFKSYFDEAIPLEEFD</sequence>
<evidence type="ECO:0000313" key="1">
    <source>
        <dbReference type="EMBL" id="QEC65451.1"/>
    </source>
</evidence>
<dbReference type="AlphaFoldDB" id="A0A5B8V420"/>
<dbReference type="RefSeq" id="WP_147034276.1">
    <property type="nucleotide sequence ID" value="NZ_CP042436.1"/>
</dbReference>
<dbReference type="Proteomes" id="UP000321479">
    <property type="component" value="Chromosome"/>
</dbReference>
<dbReference type="OrthoDB" id="797474at2"/>
<gene>
    <name evidence="1" type="ORF">FRZ54_23735</name>
</gene>
<accession>A0A5B8V420</accession>